<organism evidence="2 3">
    <name type="scientific">Streptomyces durmitorensis</name>
    <dbReference type="NCBI Taxonomy" id="319947"/>
    <lineage>
        <taxon>Bacteria</taxon>
        <taxon>Bacillati</taxon>
        <taxon>Actinomycetota</taxon>
        <taxon>Actinomycetes</taxon>
        <taxon>Kitasatosporales</taxon>
        <taxon>Streptomycetaceae</taxon>
        <taxon>Streptomyces</taxon>
    </lineage>
</organism>
<sequence>MSDLYIDYAMLERTQRDIGNISDVMKKPCREMEEVDGASMGVPKLARRMDDFGDEWSYGIKELAKFSKSASKALGKIKKSFDDLDEQIETELRKKPEGNAAPQGATPTRAKAA</sequence>
<evidence type="ECO:0000313" key="2">
    <source>
        <dbReference type="EMBL" id="UQT57029.1"/>
    </source>
</evidence>
<proteinExistence type="predicted"/>
<reference evidence="2 3" key="1">
    <citation type="submission" date="2022-05" db="EMBL/GenBank/DDBJ databases">
        <authorList>
            <person name="Zhou X."/>
            <person name="Li K."/>
            <person name="Man Y."/>
        </authorList>
    </citation>
    <scope>NUCLEOTIDE SEQUENCE [LARGE SCALE GENOMIC DNA]</scope>
    <source>
        <strain evidence="2 3">MS405</strain>
    </source>
</reference>
<protein>
    <recommendedName>
        <fullName evidence="4">Excreted virulence factor EspC, type VII ESX diderm</fullName>
    </recommendedName>
</protein>
<evidence type="ECO:0000256" key="1">
    <source>
        <dbReference type="SAM" id="MobiDB-lite"/>
    </source>
</evidence>
<feature type="region of interest" description="Disordered" evidence="1">
    <location>
        <begin position="91"/>
        <end position="113"/>
    </location>
</feature>
<evidence type="ECO:0000313" key="3">
    <source>
        <dbReference type="Proteomes" id="UP000829992"/>
    </source>
</evidence>
<evidence type="ECO:0008006" key="4">
    <source>
        <dbReference type="Google" id="ProtNLM"/>
    </source>
</evidence>
<name>A0ABY4PUW7_9ACTN</name>
<gene>
    <name evidence="2" type="ORF">M4V62_19040</name>
</gene>
<dbReference type="RefSeq" id="WP_249588449.1">
    <property type="nucleotide sequence ID" value="NZ_BAAAQL010000037.1"/>
</dbReference>
<keyword evidence="3" id="KW-1185">Reference proteome</keyword>
<accession>A0ABY4PUW7</accession>
<dbReference type="Proteomes" id="UP000829992">
    <property type="component" value="Chromosome"/>
</dbReference>
<dbReference type="EMBL" id="CP097289">
    <property type="protein sequence ID" value="UQT57029.1"/>
    <property type="molecule type" value="Genomic_DNA"/>
</dbReference>